<protein>
    <submittedName>
        <fullName evidence="1">Uncharacterized protein</fullName>
    </submittedName>
</protein>
<proteinExistence type="predicted"/>
<accession>A0ACB7PQV1</accession>
<organism evidence="1 2">
    <name type="scientific">Chaetomium tenue</name>
    <dbReference type="NCBI Taxonomy" id="1854479"/>
    <lineage>
        <taxon>Eukaryota</taxon>
        <taxon>Fungi</taxon>
        <taxon>Dikarya</taxon>
        <taxon>Ascomycota</taxon>
        <taxon>Pezizomycotina</taxon>
        <taxon>Sordariomycetes</taxon>
        <taxon>Sordariomycetidae</taxon>
        <taxon>Sordariales</taxon>
        <taxon>Chaetomiaceae</taxon>
        <taxon>Chaetomium</taxon>
    </lineage>
</organism>
<keyword evidence="2" id="KW-1185">Reference proteome</keyword>
<dbReference type="Proteomes" id="UP000724584">
    <property type="component" value="Unassembled WGS sequence"/>
</dbReference>
<name>A0ACB7PQV1_9PEZI</name>
<gene>
    <name evidence="1" type="ORF">F5144DRAFT_479163</name>
</gene>
<sequence length="71" mass="7898">VPQKFTDLLSQRSPEAIAIMGHWALLLHYTRSLWHVADSGSHLLKSIAGHLGQSWSHWLSWPLSVIAADTA</sequence>
<evidence type="ECO:0000313" key="2">
    <source>
        <dbReference type="Proteomes" id="UP000724584"/>
    </source>
</evidence>
<reference evidence="1 2" key="1">
    <citation type="journal article" date="2021" name="Nat. Commun.">
        <title>Genetic determinants of endophytism in the Arabidopsis root mycobiome.</title>
        <authorList>
            <person name="Mesny F."/>
            <person name="Miyauchi S."/>
            <person name="Thiergart T."/>
            <person name="Pickel B."/>
            <person name="Atanasova L."/>
            <person name="Karlsson M."/>
            <person name="Huettel B."/>
            <person name="Barry K.W."/>
            <person name="Haridas S."/>
            <person name="Chen C."/>
            <person name="Bauer D."/>
            <person name="Andreopoulos W."/>
            <person name="Pangilinan J."/>
            <person name="LaButti K."/>
            <person name="Riley R."/>
            <person name="Lipzen A."/>
            <person name="Clum A."/>
            <person name="Drula E."/>
            <person name="Henrissat B."/>
            <person name="Kohler A."/>
            <person name="Grigoriev I.V."/>
            <person name="Martin F.M."/>
            <person name="Hacquard S."/>
        </authorList>
    </citation>
    <scope>NUCLEOTIDE SEQUENCE [LARGE SCALE GENOMIC DNA]</scope>
    <source>
        <strain evidence="1 2">MPI-SDFR-AT-0079</strain>
    </source>
</reference>
<feature type="non-terminal residue" evidence="1">
    <location>
        <position position="1"/>
    </location>
</feature>
<evidence type="ECO:0000313" key="1">
    <source>
        <dbReference type="EMBL" id="KAH6650368.1"/>
    </source>
</evidence>
<comment type="caution">
    <text evidence="1">The sequence shown here is derived from an EMBL/GenBank/DDBJ whole genome shotgun (WGS) entry which is preliminary data.</text>
</comment>
<dbReference type="EMBL" id="JAGIZQ010000001">
    <property type="protein sequence ID" value="KAH6650368.1"/>
    <property type="molecule type" value="Genomic_DNA"/>
</dbReference>